<keyword evidence="1" id="KW-0732">Signal</keyword>
<protein>
    <submittedName>
        <fullName evidence="2">L-ascorbate metabolism protein UlaG, beta-lactamase superfamily</fullName>
    </submittedName>
</protein>
<feature type="chain" id="PRO_5011529024" evidence="1">
    <location>
        <begin position="22"/>
        <end position="254"/>
    </location>
</feature>
<feature type="signal peptide" evidence="1">
    <location>
        <begin position="1"/>
        <end position="21"/>
    </location>
</feature>
<dbReference type="InterPro" id="IPR050114">
    <property type="entry name" value="UPF0173_UPF0282_UlaG_hydrolase"/>
</dbReference>
<dbReference type="SUPFAM" id="SSF56281">
    <property type="entry name" value="Metallo-hydrolase/oxidoreductase"/>
    <property type="match status" value="1"/>
</dbReference>
<evidence type="ECO:0000313" key="3">
    <source>
        <dbReference type="Proteomes" id="UP000199045"/>
    </source>
</evidence>
<evidence type="ECO:0000313" key="2">
    <source>
        <dbReference type="EMBL" id="SDG18347.1"/>
    </source>
</evidence>
<accession>A0A1G7S5Q5</accession>
<dbReference type="PANTHER" id="PTHR43546">
    <property type="entry name" value="UPF0173 METAL-DEPENDENT HYDROLASE MJ1163-RELATED"/>
    <property type="match status" value="1"/>
</dbReference>
<dbReference type="AlphaFoldDB" id="A0A1G7S5Q5"/>
<dbReference type="Gene3D" id="3.60.15.10">
    <property type="entry name" value="Ribonuclease Z/Hydroxyacylglutathione hydrolase-like"/>
    <property type="match status" value="1"/>
</dbReference>
<organism evidence="2 3">
    <name type="scientific">Chitinophaga filiformis</name>
    <name type="common">Myxococcus filiformis</name>
    <name type="synonym">Flexibacter filiformis</name>
    <dbReference type="NCBI Taxonomy" id="104663"/>
    <lineage>
        <taxon>Bacteria</taxon>
        <taxon>Pseudomonadati</taxon>
        <taxon>Bacteroidota</taxon>
        <taxon>Chitinophagia</taxon>
        <taxon>Chitinophagales</taxon>
        <taxon>Chitinophagaceae</taxon>
        <taxon>Chitinophaga</taxon>
    </lineage>
</organism>
<gene>
    <name evidence="2" type="ORF">SAMN04488121_103747</name>
</gene>
<dbReference type="Proteomes" id="UP000199045">
    <property type="component" value="Unassembled WGS sequence"/>
</dbReference>
<dbReference type="EMBL" id="FNBN01000003">
    <property type="protein sequence ID" value="SDG18347.1"/>
    <property type="molecule type" value="Genomic_DNA"/>
</dbReference>
<dbReference type="PANTHER" id="PTHR43546:SF3">
    <property type="entry name" value="UPF0173 METAL-DEPENDENT HYDROLASE MJ1163"/>
    <property type="match status" value="1"/>
</dbReference>
<evidence type="ECO:0000256" key="1">
    <source>
        <dbReference type="SAM" id="SignalP"/>
    </source>
</evidence>
<dbReference type="Pfam" id="PF13483">
    <property type="entry name" value="Lactamase_B_3"/>
    <property type="match status" value="1"/>
</dbReference>
<dbReference type="STRING" id="104663.SAMN04488121_103747"/>
<proteinExistence type="predicted"/>
<name>A0A1G7S5Q5_CHIFI</name>
<reference evidence="2 3" key="1">
    <citation type="submission" date="2016-10" db="EMBL/GenBank/DDBJ databases">
        <authorList>
            <person name="de Groot N.N."/>
        </authorList>
    </citation>
    <scope>NUCLEOTIDE SEQUENCE [LARGE SCALE GENOMIC DNA]</scope>
    <source>
        <strain evidence="2 3">DSM 527</strain>
    </source>
</reference>
<dbReference type="InterPro" id="IPR036866">
    <property type="entry name" value="RibonucZ/Hydroxyglut_hydro"/>
</dbReference>
<sequence>MTMRIGILSLCFAALTGSVNAQISAPDTVKTSKGPLVVQPVEHASLVLSAAGTVIYADPAGKTEKFKGLAAPDIILITDIHGDHFDSAAIASLKTSKTRLIVPQAVADKLPASYKPMVTVLKNFGVTTQNGITINAIPMYNLPETPDSKHPKGRGNGYIVTVGGARIYISGDTQGIPEMRSLRNINVAFVCMNLPYTMDVPEAADAVLAFKPRIVYPYHYRGAKGLSDVNAFKEKVNAGNKNIEVRLRNWYPKQ</sequence>